<dbReference type="Ensembl" id="ENSCSAVT00000008569.1">
    <property type="protein sequence ID" value="ENSCSAVP00000008460.1"/>
    <property type="gene ID" value="ENSCSAVG00000005020.1"/>
</dbReference>
<dbReference type="Proteomes" id="UP000007875">
    <property type="component" value="Unassembled WGS sequence"/>
</dbReference>
<keyword evidence="2" id="KW-0812">Transmembrane</keyword>
<sequence>MSPQACLAAVLFLQVLRSGEAYCADKCIGDSKPYCCEMLGRSYCVFDAKECRSRRPPPHTTVDHVRTPFPTPVVAVGTCLAVVLVLSLLTLCWCLLSKKRNESFSENFDRLASARTRANSEFGLNLGRAKPDLPPTYQQVTENRSQFICVDTSNDSTSPGPRPVERRDRLDSRSDQVESV</sequence>
<keyword evidence="2" id="KW-0472">Membrane</keyword>
<name>H2YT00_CIOSA</name>
<organism evidence="4 5">
    <name type="scientific">Ciona savignyi</name>
    <name type="common">Pacific transparent sea squirt</name>
    <dbReference type="NCBI Taxonomy" id="51511"/>
    <lineage>
        <taxon>Eukaryota</taxon>
        <taxon>Metazoa</taxon>
        <taxon>Chordata</taxon>
        <taxon>Tunicata</taxon>
        <taxon>Ascidiacea</taxon>
        <taxon>Phlebobranchia</taxon>
        <taxon>Cionidae</taxon>
        <taxon>Ciona</taxon>
    </lineage>
</organism>
<evidence type="ECO:0000256" key="2">
    <source>
        <dbReference type="SAM" id="Phobius"/>
    </source>
</evidence>
<keyword evidence="3" id="KW-0732">Signal</keyword>
<evidence type="ECO:0000256" key="3">
    <source>
        <dbReference type="SAM" id="SignalP"/>
    </source>
</evidence>
<feature type="compositionally biased region" description="Basic and acidic residues" evidence="1">
    <location>
        <begin position="163"/>
        <end position="180"/>
    </location>
</feature>
<feature type="signal peptide" evidence="3">
    <location>
        <begin position="1"/>
        <end position="21"/>
    </location>
</feature>
<keyword evidence="2" id="KW-1133">Transmembrane helix</keyword>
<evidence type="ECO:0000256" key="1">
    <source>
        <dbReference type="SAM" id="MobiDB-lite"/>
    </source>
</evidence>
<feature type="transmembrane region" description="Helical" evidence="2">
    <location>
        <begin position="73"/>
        <end position="96"/>
    </location>
</feature>
<feature type="compositionally biased region" description="Polar residues" evidence="1">
    <location>
        <begin position="148"/>
        <end position="159"/>
    </location>
</feature>
<proteinExistence type="predicted"/>
<protein>
    <submittedName>
        <fullName evidence="4">Uncharacterized protein</fullName>
    </submittedName>
</protein>
<accession>H2YT00</accession>
<dbReference type="HOGENOM" id="CLU_1495694_0_0_1"/>
<dbReference type="InParanoid" id="H2YT00"/>
<reference evidence="4" key="2">
    <citation type="submission" date="2025-08" db="UniProtKB">
        <authorList>
            <consortium name="Ensembl"/>
        </authorList>
    </citation>
    <scope>IDENTIFICATION</scope>
</reference>
<reference evidence="5" key="1">
    <citation type="submission" date="2003-08" db="EMBL/GenBank/DDBJ databases">
        <authorList>
            <person name="Birren B."/>
            <person name="Nusbaum C."/>
            <person name="Abebe A."/>
            <person name="Abouelleil A."/>
            <person name="Adekoya E."/>
            <person name="Ait-zahra M."/>
            <person name="Allen N."/>
            <person name="Allen T."/>
            <person name="An P."/>
            <person name="Anderson M."/>
            <person name="Anderson S."/>
            <person name="Arachchi H."/>
            <person name="Armbruster J."/>
            <person name="Bachantsang P."/>
            <person name="Baldwin J."/>
            <person name="Barry A."/>
            <person name="Bayul T."/>
            <person name="Blitshsteyn B."/>
            <person name="Bloom T."/>
            <person name="Blye J."/>
            <person name="Boguslavskiy L."/>
            <person name="Borowsky M."/>
            <person name="Boukhgalter B."/>
            <person name="Brunache A."/>
            <person name="Butler J."/>
            <person name="Calixte N."/>
            <person name="Calvo S."/>
            <person name="Camarata J."/>
            <person name="Campo K."/>
            <person name="Chang J."/>
            <person name="Cheshatsang Y."/>
            <person name="Citroen M."/>
            <person name="Collymore A."/>
            <person name="Considine T."/>
            <person name="Cook A."/>
            <person name="Cooke P."/>
            <person name="Corum B."/>
            <person name="Cuomo C."/>
            <person name="David R."/>
            <person name="Dawoe T."/>
            <person name="Degray S."/>
            <person name="Dodge S."/>
            <person name="Dooley K."/>
            <person name="Dorje P."/>
            <person name="Dorjee K."/>
            <person name="Dorris L."/>
            <person name="Duffey N."/>
            <person name="Dupes A."/>
            <person name="Elkins T."/>
            <person name="Engels R."/>
            <person name="Erickson J."/>
            <person name="Farina A."/>
            <person name="Faro S."/>
            <person name="Ferreira P."/>
            <person name="Fischer H."/>
            <person name="Fitzgerald M."/>
            <person name="Foley K."/>
            <person name="Gage D."/>
            <person name="Galagan J."/>
            <person name="Gearin G."/>
            <person name="Gnerre S."/>
            <person name="Gnirke A."/>
            <person name="Goyette A."/>
            <person name="Graham J."/>
            <person name="Grandbois E."/>
            <person name="Gyaltsen K."/>
            <person name="Hafez N."/>
            <person name="Hagopian D."/>
            <person name="Hagos B."/>
            <person name="Hall J."/>
            <person name="Hatcher B."/>
            <person name="Heller A."/>
            <person name="Higgins H."/>
            <person name="Honan T."/>
            <person name="Horn A."/>
            <person name="Houde N."/>
            <person name="Hughes L."/>
            <person name="Hulme W."/>
            <person name="Husby E."/>
            <person name="Iliev I."/>
            <person name="Jaffe D."/>
            <person name="Jones C."/>
            <person name="Kamal M."/>
            <person name="Kamat A."/>
            <person name="Kamvysselis M."/>
            <person name="Karlsson E."/>
            <person name="Kells C."/>
            <person name="Kieu A."/>
            <person name="Kisner P."/>
            <person name="Kodira C."/>
            <person name="Kulbokas E."/>
            <person name="Labutti K."/>
            <person name="Lama D."/>
            <person name="Landers T."/>
            <person name="Leger J."/>
            <person name="Levine S."/>
            <person name="Lewis D."/>
            <person name="Lewis T."/>
            <person name="Lindblad-toh K."/>
            <person name="Liu X."/>
            <person name="Lokyitsang T."/>
            <person name="Lokyitsang Y."/>
            <person name="Lucien O."/>
            <person name="Lui A."/>
            <person name="Ma L.J."/>
            <person name="Mabbitt R."/>
            <person name="Macdonald J."/>
            <person name="Maclean C."/>
            <person name="Major J."/>
            <person name="Manning J."/>
            <person name="Marabella R."/>
            <person name="Maru K."/>
            <person name="Matthews C."/>
            <person name="Mauceli E."/>
            <person name="Mccarthy M."/>
            <person name="Mcdonough S."/>
            <person name="Mcghee T."/>
            <person name="Meldrim J."/>
            <person name="Meneus L."/>
            <person name="Mesirov J."/>
            <person name="Mihalev A."/>
            <person name="Mihova T."/>
            <person name="Mikkelsen T."/>
            <person name="Mlenga V."/>
            <person name="Moru K."/>
            <person name="Mozes J."/>
            <person name="Mulrain L."/>
            <person name="Munson G."/>
            <person name="Naylor J."/>
            <person name="Newes C."/>
            <person name="Nguyen C."/>
            <person name="Nguyen N."/>
            <person name="Nguyen T."/>
            <person name="Nicol R."/>
            <person name="Nielsen C."/>
            <person name="Nizzari M."/>
            <person name="Norbu C."/>
            <person name="Norbu N."/>
            <person name="O'donnell P."/>
            <person name="Okoawo O."/>
            <person name="O'leary S."/>
            <person name="Omotosho B."/>
            <person name="O'neill K."/>
            <person name="Osman S."/>
            <person name="Parker S."/>
            <person name="Perrin D."/>
            <person name="Phunkhang P."/>
            <person name="Piqani B."/>
            <person name="Purcell S."/>
            <person name="Rachupka T."/>
            <person name="Ramasamy U."/>
            <person name="Rameau R."/>
            <person name="Ray V."/>
            <person name="Raymond C."/>
            <person name="Retta R."/>
            <person name="Richardson S."/>
            <person name="Rise C."/>
            <person name="Rodriguez J."/>
            <person name="Rogers J."/>
            <person name="Rogov P."/>
            <person name="Rutman M."/>
            <person name="Schupbach R."/>
            <person name="Seaman C."/>
            <person name="Settipalli S."/>
            <person name="Sharpe T."/>
            <person name="Sheridan J."/>
            <person name="Sherpa N."/>
            <person name="Shi J."/>
            <person name="Smirnov S."/>
            <person name="Smith C."/>
            <person name="Sougnez C."/>
            <person name="Spencer B."/>
            <person name="Stalker J."/>
            <person name="Stange-thomann N."/>
            <person name="Stavropoulos S."/>
            <person name="Stetson K."/>
            <person name="Stone C."/>
            <person name="Stone S."/>
            <person name="Stubbs M."/>
            <person name="Talamas J."/>
            <person name="Tchuinga P."/>
            <person name="Tenzing P."/>
            <person name="Tesfaye S."/>
            <person name="Theodore J."/>
            <person name="Thoulutsang Y."/>
            <person name="Topham K."/>
            <person name="Towey S."/>
            <person name="Tsamla T."/>
            <person name="Tsomo N."/>
            <person name="Vallee D."/>
            <person name="Vassiliev H."/>
            <person name="Venkataraman V."/>
            <person name="Vinson J."/>
            <person name="Vo A."/>
            <person name="Wade C."/>
            <person name="Wang S."/>
            <person name="Wangchuk T."/>
            <person name="Wangdi T."/>
            <person name="Whittaker C."/>
            <person name="Wilkinson J."/>
            <person name="Wu Y."/>
            <person name="Wyman D."/>
            <person name="Yadav S."/>
            <person name="Yang S."/>
            <person name="Yang X."/>
            <person name="Yeager S."/>
            <person name="Yee E."/>
            <person name="Young G."/>
            <person name="Zainoun J."/>
            <person name="Zembeck L."/>
            <person name="Zimmer A."/>
            <person name="Zody M."/>
            <person name="Lander E."/>
        </authorList>
    </citation>
    <scope>NUCLEOTIDE SEQUENCE [LARGE SCALE GENOMIC DNA]</scope>
</reference>
<keyword evidence="5" id="KW-1185">Reference proteome</keyword>
<evidence type="ECO:0000313" key="4">
    <source>
        <dbReference type="Ensembl" id="ENSCSAVP00000008460.1"/>
    </source>
</evidence>
<evidence type="ECO:0000313" key="5">
    <source>
        <dbReference type="Proteomes" id="UP000007875"/>
    </source>
</evidence>
<feature type="region of interest" description="Disordered" evidence="1">
    <location>
        <begin position="148"/>
        <end position="180"/>
    </location>
</feature>
<reference evidence="4" key="3">
    <citation type="submission" date="2025-09" db="UniProtKB">
        <authorList>
            <consortium name="Ensembl"/>
        </authorList>
    </citation>
    <scope>IDENTIFICATION</scope>
</reference>
<feature type="chain" id="PRO_5003578005" evidence="3">
    <location>
        <begin position="22"/>
        <end position="180"/>
    </location>
</feature>
<dbReference type="AlphaFoldDB" id="H2YT00"/>